<dbReference type="EMBL" id="JAPQES010000001">
    <property type="protein sequence ID" value="MCY6369494.1"/>
    <property type="molecule type" value="Genomic_DNA"/>
</dbReference>
<dbReference type="Pfam" id="PF13385">
    <property type="entry name" value="Laminin_G_3"/>
    <property type="match status" value="1"/>
</dbReference>
<gene>
    <name evidence="3" type="ORF">OXH55_02385</name>
</gene>
<sequence>MKMRQKRLYKFTTYFMTLLLAFMFIGIKPVFAETNTKNAKIITGPYLLAPKTNGMTVSWETDMPVEAYLWYGIGGKLDNKIEVKCERGTPFGENTEGICMYRGVLKNLKPNTLYNYKVELKSGQVEEGTFKTLSQNPADMKIMTISDSHQFISSDTFSQRVLKERPDFILHTGDMLIGTGYQKDQFNLWFGKGAEFLKHIPVVYACGNHDDGPYFDDYFTYAQKNAYNSDSTGRNFSFNYGNIHVTMINSNPWGLYEMNAVTGGFEVDEKTKKEIENTLKWVEKDLKSDDAKKATWRIVGVHHPYTDDFTQKHLVDILEKYNANLTLAGHLHVYYGNVSLDPKVGAKSVFIAQGDGRKVNASMEYGKADERLLPDFPEVFAQGQTDYSMLKIEGDKLAYSTYGDKDEKALGSVILSAKESKVSFSNVAVSLEKTSDSNSIKIEATVKNEGEGIATVLLNVLDNKINRSVYLFGEEGKERVVVLKPGETRNIKAKLPIYTPGKHVVKVGKVEKQLDFLAIPAAFKYSNIKMNLGKGLEADTVLVTADVKNVGNKAGEKNVNLFVDGKVVDTKKVKLKALETKSIILFHKFSQSGTYKVRIENMRDEVIDIEGTLKGIPIVKDLSGNGNHGLLRGAPKIINTESGKAVDLDGVDDYIEILDSKTLHTNDGLTGMVFANVDRLAKDDEKDHNPLFVKGPSVGWGTNYLMRMALRRSGALTSGVCYGINEGFWDSKENTVPVGKWAQYTAAFDTETGGITYINSEKVAEVAGISDHPTIRNWNGYPIFIGYSYMGHVIQDIGRAKYNTILDAKIGQVRFYRTKLTAEENKYIAEHPNEIGPRSKDLAVWLNFKDIETKGIHKTEWRKLSGKQLWNWKTLSIDSKAPGTASIKATIEVSDDGEKVKDSKVVTLKGGQEKIDISDLEKAQYIRIVTEFNSSITLNGTYTPELNEYRVAASTDDTNTEIVWNTRADWEKGSFEGAMGFEPLGRFKNYEEDGHKY</sequence>
<dbReference type="SUPFAM" id="SSF49363">
    <property type="entry name" value="Purple acid phosphatase, N-terminal domain"/>
    <property type="match status" value="1"/>
</dbReference>
<keyword evidence="1" id="KW-0732">Signal</keyword>
<evidence type="ECO:0000259" key="2">
    <source>
        <dbReference type="Pfam" id="PF00149"/>
    </source>
</evidence>
<dbReference type="Proteomes" id="UP001079657">
    <property type="component" value="Unassembled WGS sequence"/>
</dbReference>
<dbReference type="Gene3D" id="2.60.120.200">
    <property type="match status" value="1"/>
</dbReference>
<dbReference type="InterPro" id="IPR013320">
    <property type="entry name" value="ConA-like_dom_sf"/>
</dbReference>
<evidence type="ECO:0000313" key="4">
    <source>
        <dbReference type="Proteomes" id="UP001079657"/>
    </source>
</evidence>
<dbReference type="InterPro" id="IPR004843">
    <property type="entry name" value="Calcineurin-like_PHP"/>
</dbReference>
<dbReference type="RefSeq" id="WP_268047872.1">
    <property type="nucleotide sequence ID" value="NZ_JAPQES010000001.1"/>
</dbReference>
<dbReference type="Gene3D" id="3.60.21.10">
    <property type="match status" value="1"/>
</dbReference>
<reference evidence="3" key="1">
    <citation type="submission" date="2022-12" db="EMBL/GenBank/DDBJ databases">
        <authorList>
            <person name="Wang J."/>
        </authorList>
    </citation>
    <scope>NUCLEOTIDE SEQUENCE</scope>
    <source>
        <strain evidence="3">HY-42-06</strain>
    </source>
</reference>
<dbReference type="InterPro" id="IPR029052">
    <property type="entry name" value="Metallo-depent_PP-like"/>
</dbReference>
<keyword evidence="4" id="KW-1185">Reference proteome</keyword>
<accession>A0ABT4CNC2</accession>
<dbReference type="Gene3D" id="2.60.40.10">
    <property type="entry name" value="Immunoglobulins"/>
    <property type="match status" value="1"/>
</dbReference>
<dbReference type="InterPro" id="IPR008963">
    <property type="entry name" value="Purple_acid_Pase-like_N"/>
</dbReference>
<dbReference type="Pfam" id="PF00149">
    <property type="entry name" value="Metallophos"/>
    <property type="match status" value="1"/>
</dbReference>
<evidence type="ECO:0000256" key="1">
    <source>
        <dbReference type="ARBA" id="ARBA00022729"/>
    </source>
</evidence>
<dbReference type="SUPFAM" id="SSF49899">
    <property type="entry name" value="Concanavalin A-like lectins/glucanases"/>
    <property type="match status" value="1"/>
</dbReference>
<feature type="domain" description="Calcineurin-like phosphoesterase" evidence="2">
    <location>
        <begin position="140"/>
        <end position="334"/>
    </location>
</feature>
<dbReference type="Gene3D" id="2.60.40.380">
    <property type="entry name" value="Purple acid phosphatase-like, N-terminal"/>
    <property type="match status" value="1"/>
</dbReference>
<name>A0ABT4CNC2_9CLOT</name>
<dbReference type="PANTHER" id="PTHR45867">
    <property type="entry name" value="PURPLE ACID PHOSPHATASE"/>
    <property type="match status" value="1"/>
</dbReference>
<comment type="caution">
    <text evidence="3">The sequence shown here is derived from an EMBL/GenBank/DDBJ whole genome shotgun (WGS) entry which is preliminary data.</text>
</comment>
<organism evidence="3 4">
    <name type="scientific">Clostridium ganghwense</name>
    <dbReference type="NCBI Taxonomy" id="312089"/>
    <lineage>
        <taxon>Bacteria</taxon>
        <taxon>Bacillati</taxon>
        <taxon>Bacillota</taxon>
        <taxon>Clostridia</taxon>
        <taxon>Eubacteriales</taxon>
        <taxon>Clostridiaceae</taxon>
        <taxon>Clostridium</taxon>
    </lineage>
</organism>
<proteinExistence type="predicted"/>
<dbReference type="InterPro" id="IPR013783">
    <property type="entry name" value="Ig-like_fold"/>
</dbReference>
<protein>
    <submittedName>
        <fullName evidence="3">Metallophosphoesterase</fullName>
    </submittedName>
</protein>
<evidence type="ECO:0000313" key="3">
    <source>
        <dbReference type="EMBL" id="MCY6369494.1"/>
    </source>
</evidence>
<dbReference type="SUPFAM" id="SSF56300">
    <property type="entry name" value="Metallo-dependent phosphatases"/>
    <property type="match status" value="1"/>
</dbReference>
<dbReference type="PANTHER" id="PTHR45867:SF3">
    <property type="entry name" value="ACID PHOSPHATASE TYPE 7"/>
    <property type="match status" value="1"/>
</dbReference>